<keyword evidence="2" id="KW-1185">Reference proteome</keyword>
<gene>
    <name evidence="1" type="ORF">IRI77_17475</name>
</gene>
<sequence length="218" mass="24917">MFPNKAYPGFGAILIFWFTFSEIGTGCRFTAAGTSGAPARSSSEISIDDRIWILNKMEFERGGLTSEGRMETGRRPAEDLWRRTLSQLPTIYGRLVYLSTLRNSDSGRYEHHGLSVLFGEDQADQAMRESHLASFREWLKLNLEQQKADLDLYLCGLPTDRRTLVESWSRLAPYRNLSPAAASDPERMLFLEDLEILLETLRNEYASAARRPDDSRRQ</sequence>
<dbReference type="Proteomes" id="UP000593892">
    <property type="component" value="Chromosome"/>
</dbReference>
<dbReference type="KEGG" id="pfer:IRI77_17475"/>
<dbReference type="RefSeq" id="WP_194453317.1">
    <property type="nucleotide sequence ID" value="NZ_CP063849.1"/>
</dbReference>
<dbReference type="AlphaFoldDB" id="A0A7S7NXL5"/>
<protein>
    <submittedName>
        <fullName evidence="1">Uncharacterized protein</fullName>
    </submittedName>
</protein>
<evidence type="ECO:0000313" key="1">
    <source>
        <dbReference type="EMBL" id="QOY91663.1"/>
    </source>
</evidence>
<dbReference type="EMBL" id="CP063849">
    <property type="protein sequence ID" value="QOY91663.1"/>
    <property type="molecule type" value="Genomic_DNA"/>
</dbReference>
<accession>A0A7S7NXL5</accession>
<proteinExistence type="predicted"/>
<name>A0A7S7NXL5_PALFE</name>
<organism evidence="1 2">
    <name type="scientific">Paludibaculum fermentans</name>
    <dbReference type="NCBI Taxonomy" id="1473598"/>
    <lineage>
        <taxon>Bacteria</taxon>
        <taxon>Pseudomonadati</taxon>
        <taxon>Acidobacteriota</taxon>
        <taxon>Terriglobia</taxon>
        <taxon>Bryobacterales</taxon>
        <taxon>Bryobacteraceae</taxon>
        <taxon>Paludibaculum</taxon>
    </lineage>
</organism>
<evidence type="ECO:0000313" key="2">
    <source>
        <dbReference type="Proteomes" id="UP000593892"/>
    </source>
</evidence>
<reference evidence="1 2" key="1">
    <citation type="submission" date="2020-10" db="EMBL/GenBank/DDBJ databases">
        <title>Complete genome sequence of Paludibaculum fermentans P105T, a facultatively anaerobic acidobacterium capable of dissimilatory Fe(III) reduction.</title>
        <authorList>
            <person name="Dedysh S.N."/>
            <person name="Beletsky A.V."/>
            <person name="Kulichevskaya I.S."/>
            <person name="Mardanov A.V."/>
            <person name="Ravin N.V."/>
        </authorList>
    </citation>
    <scope>NUCLEOTIDE SEQUENCE [LARGE SCALE GENOMIC DNA]</scope>
    <source>
        <strain evidence="1 2">P105</strain>
    </source>
</reference>